<dbReference type="Proteomes" id="UP000230002">
    <property type="component" value="Unassembled WGS sequence"/>
</dbReference>
<proteinExistence type="predicted"/>
<evidence type="ECO:0000313" key="1">
    <source>
        <dbReference type="EMBL" id="PIL32803.1"/>
    </source>
</evidence>
<protein>
    <submittedName>
        <fullName evidence="1">Uncharacterized protein</fullName>
    </submittedName>
</protein>
<gene>
    <name evidence="1" type="ORF">GSI_04920</name>
</gene>
<accession>A0A2G8SGB9</accession>
<dbReference type="EMBL" id="AYKW01000009">
    <property type="protein sequence ID" value="PIL32803.1"/>
    <property type="molecule type" value="Genomic_DNA"/>
</dbReference>
<comment type="caution">
    <text evidence="1">The sequence shown here is derived from an EMBL/GenBank/DDBJ whole genome shotgun (WGS) entry which is preliminary data.</text>
</comment>
<organism evidence="1 2">
    <name type="scientific">Ganoderma sinense ZZ0214-1</name>
    <dbReference type="NCBI Taxonomy" id="1077348"/>
    <lineage>
        <taxon>Eukaryota</taxon>
        <taxon>Fungi</taxon>
        <taxon>Dikarya</taxon>
        <taxon>Basidiomycota</taxon>
        <taxon>Agaricomycotina</taxon>
        <taxon>Agaricomycetes</taxon>
        <taxon>Polyporales</taxon>
        <taxon>Polyporaceae</taxon>
        <taxon>Ganoderma</taxon>
    </lineage>
</organism>
<evidence type="ECO:0000313" key="2">
    <source>
        <dbReference type="Proteomes" id="UP000230002"/>
    </source>
</evidence>
<sequence>MDDMSAVINGRSGGLEAWLPSQGQSWGMSDIHEGEAAWVQVDVFAVLGGVRDEVELSELVMTGETARKDLCTDRTVARCRAMWALAECALRLDMFALHWISTGILRWTAAGTCSVCACAKAASRGALAVAGNMAKAVAVVALGG</sequence>
<dbReference type="AlphaFoldDB" id="A0A2G8SGB9"/>
<name>A0A2G8SGB9_9APHY</name>
<reference evidence="1 2" key="1">
    <citation type="journal article" date="2015" name="Sci. Rep.">
        <title>Chromosome-level genome map provides insights into diverse defense mechanisms in the medicinal fungus Ganoderma sinense.</title>
        <authorList>
            <person name="Zhu Y."/>
            <person name="Xu J."/>
            <person name="Sun C."/>
            <person name="Zhou S."/>
            <person name="Xu H."/>
            <person name="Nelson D.R."/>
            <person name="Qian J."/>
            <person name="Song J."/>
            <person name="Luo H."/>
            <person name="Xiang L."/>
            <person name="Li Y."/>
            <person name="Xu Z."/>
            <person name="Ji A."/>
            <person name="Wang L."/>
            <person name="Lu S."/>
            <person name="Hayward A."/>
            <person name="Sun W."/>
            <person name="Li X."/>
            <person name="Schwartz D.C."/>
            <person name="Wang Y."/>
            <person name="Chen S."/>
        </authorList>
    </citation>
    <scope>NUCLEOTIDE SEQUENCE [LARGE SCALE GENOMIC DNA]</scope>
    <source>
        <strain evidence="1 2">ZZ0214-1</strain>
    </source>
</reference>
<keyword evidence="2" id="KW-1185">Reference proteome</keyword>